<reference evidence="1" key="1">
    <citation type="submission" date="2020-10" db="EMBL/GenBank/DDBJ databases">
        <title>Taxonomic study of unclassified bacteria belonging to the class Ktedonobacteria.</title>
        <authorList>
            <person name="Yabe S."/>
            <person name="Wang C.M."/>
            <person name="Zheng Y."/>
            <person name="Sakai Y."/>
            <person name="Cavaletti L."/>
            <person name="Monciardini P."/>
            <person name="Donadio S."/>
        </authorList>
    </citation>
    <scope>NUCLEOTIDE SEQUENCE</scope>
    <source>
        <strain evidence="1">ID150040</strain>
    </source>
</reference>
<protein>
    <submittedName>
        <fullName evidence="1">Uncharacterized protein</fullName>
    </submittedName>
</protein>
<accession>A0A8J3ISR4</accession>
<organism evidence="1 2">
    <name type="scientific">Reticulibacter mediterranei</name>
    <dbReference type="NCBI Taxonomy" id="2778369"/>
    <lineage>
        <taxon>Bacteria</taxon>
        <taxon>Bacillati</taxon>
        <taxon>Chloroflexota</taxon>
        <taxon>Ktedonobacteria</taxon>
        <taxon>Ktedonobacterales</taxon>
        <taxon>Reticulibacteraceae</taxon>
        <taxon>Reticulibacter</taxon>
    </lineage>
</organism>
<dbReference type="EMBL" id="BNJK01000002">
    <property type="protein sequence ID" value="GHP00107.1"/>
    <property type="molecule type" value="Genomic_DNA"/>
</dbReference>
<proteinExistence type="predicted"/>
<dbReference type="Proteomes" id="UP000597444">
    <property type="component" value="Unassembled WGS sequence"/>
</dbReference>
<dbReference type="AlphaFoldDB" id="A0A8J3ISR4"/>
<gene>
    <name evidence="1" type="ORF">KSF_101540</name>
</gene>
<keyword evidence="2" id="KW-1185">Reference proteome</keyword>
<name>A0A8J3ISR4_9CHLR</name>
<comment type="caution">
    <text evidence="1">The sequence shown here is derived from an EMBL/GenBank/DDBJ whole genome shotgun (WGS) entry which is preliminary data.</text>
</comment>
<evidence type="ECO:0000313" key="1">
    <source>
        <dbReference type="EMBL" id="GHP00107.1"/>
    </source>
</evidence>
<sequence>MRAIEVIKSYATKLGLPTALMLLRLDGLYGDAAPLIDVLTANLGVIGRSRDYSLLDLEMVQQALAHPPDQVGTHLETSIPLDTSSASYFTGPNSAFIQSRNRAPLFSVFLGFHHIRREVISGVDPSENMAIQEESLKKRQ</sequence>
<evidence type="ECO:0000313" key="2">
    <source>
        <dbReference type="Proteomes" id="UP000597444"/>
    </source>
</evidence>